<keyword evidence="2" id="KW-1185">Reference proteome</keyword>
<accession>A0ABQ6H2J9</accession>
<organism evidence="1 2">
    <name type="scientific">Thalassotalea eurytherma</name>
    <dbReference type="NCBI Taxonomy" id="1144278"/>
    <lineage>
        <taxon>Bacteria</taxon>
        <taxon>Pseudomonadati</taxon>
        <taxon>Pseudomonadota</taxon>
        <taxon>Gammaproteobacteria</taxon>
        <taxon>Alteromonadales</taxon>
        <taxon>Colwelliaceae</taxon>
        <taxon>Thalassotalea</taxon>
    </lineage>
</organism>
<name>A0ABQ6H2J9_9GAMM</name>
<dbReference type="EMBL" id="BSSU01000004">
    <property type="protein sequence ID" value="GLX81350.1"/>
    <property type="molecule type" value="Genomic_DNA"/>
</dbReference>
<comment type="caution">
    <text evidence="1">The sequence shown here is derived from an EMBL/GenBank/DDBJ whole genome shotgun (WGS) entry which is preliminary data.</text>
</comment>
<protein>
    <submittedName>
        <fullName evidence="1">Uncharacterized protein</fullName>
    </submittedName>
</protein>
<reference evidence="1 2" key="1">
    <citation type="submission" date="2023-03" db="EMBL/GenBank/DDBJ databases">
        <title>Draft genome sequence of Thalassotalea eurytherma JCM 18482T.</title>
        <authorList>
            <person name="Sawabe T."/>
        </authorList>
    </citation>
    <scope>NUCLEOTIDE SEQUENCE [LARGE SCALE GENOMIC DNA]</scope>
    <source>
        <strain evidence="1 2">JCM 18482</strain>
    </source>
</reference>
<evidence type="ECO:0000313" key="1">
    <source>
        <dbReference type="EMBL" id="GLX81350.1"/>
    </source>
</evidence>
<sequence length="81" mass="9046">MGSHKTYSKNAFQQSHVASARWVAEQAIFKLAEITPHSQATCAAILSEQLNQVAPNDKKTQESTISHDELADISRRFNKFS</sequence>
<proteinExistence type="predicted"/>
<gene>
    <name evidence="1" type="ORF">theurythT_08020</name>
</gene>
<dbReference type="Proteomes" id="UP001157133">
    <property type="component" value="Unassembled WGS sequence"/>
</dbReference>
<evidence type="ECO:0000313" key="2">
    <source>
        <dbReference type="Proteomes" id="UP001157133"/>
    </source>
</evidence>
<dbReference type="RefSeq" id="WP_284206680.1">
    <property type="nucleotide sequence ID" value="NZ_BSSU01000004.1"/>
</dbReference>